<accession>A0A7S3KY32</accession>
<gene>
    <name evidence="4" type="ORF">ACOF00016_LOCUS2621</name>
</gene>
<feature type="transmembrane region" description="Helical" evidence="2">
    <location>
        <begin position="380"/>
        <end position="403"/>
    </location>
</feature>
<evidence type="ECO:0000256" key="3">
    <source>
        <dbReference type="SAM" id="SignalP"/>
    </source>
</evidence>
<feature type="signal peptide" evidence="3">
    <location>
        <begin position="1"/>
        <end position="17"/>
    </location>
</feature>
<feature type="region of interest" description="Disordered" evidence="1">
    <location>
        <begin position="692"/>
        <end position="728"/>
    </location>
</feature>
<evidence type="ECO:0000256" key="2">
    <source>
        <dbReference type="SAM" id="Phobius"/>
    </source>
</evidence>
<protein>
    <submittedName>
        <fullName evidence="4">Uncharacterized protein</fullName>
    </submittedName>
</protein>
<feature type="compositionally biased region" description="Low complexity" evidence="1">
    <location>
        <begin position="121"/>
        <end position="151"/>
    </location>
</feature>
<feature type="region of interest" description="Disordered" evidence="1">
    <location>
        <begin position="121"/>
        <end position="179"/>
    </location>
</feature>
<keyword evidence="2" id="KW-0812">Transmembrane</keyword>
<keyword evidence="2" id="KW-1133">Transmembrane helix</keyword>
<feature type="transmembrane region" description="Helical" evidence="2">
    <location>
        <begin position="597"/>
        <end position="614"/>
    </location>
</feature>
<keyword evidence="3" id="KW-0732">Signal</keyword>
<dbReference type="EMBL" id="HBIM01003017">
    <property type="protein sequence ID" value="CAE0404503.1"/>
    <property type="molecule type" value="Transcribed_RNA"/>
</dbReference>
<name>A0A7S3KY32_9STRA</name>
<evidence type="ECO:0000256" key="1">
    <source>
        <dbReference type="SAM" id="MobiDB-lite"/>
    </source>
</evidence>
<feature type="transmembrane region" description="Helical" evidence="2">
    <location>
        <begin position="620"/>
        <end position="636"/>
    </location>
</feature>
<evidence type="ECO:0000313" key="4">
    <source>
        <dbReference type="EMBL" id="CAE0404503.1"/>
    </source>
</evidence>
<feature type="compositionally biased region" description="Basic and acidic residues" evidence="1">
    <location>
        <begin position="712"/>
        <end position="721"/>
    </location>
</feature>
<feature type="chain" id="PRO_5030521324" evidence="3">
    <location>
        <begin position="18"/>
        <end position="728"/>
    </location>
</feature>
<reference evidence="4" key="1">
    <citation type="submission" date="2021-01" db="EMBL/GenBank/DDBJ databases">
        <authorList>
            <person name="Corre E."/>
            <person name="Pelletier E."/>
            <person name="Niang G."/>
            <person name="Scheremetjew M."/>
            <person name="Finn R."/>
            <person name="Kale V."/>
            <person name="Holt S."/>
            <person name="Cochrane G."/>
            <person name="Meng A."/>
            <person name="Brown T."/>
            <person name="Cohen L."/>
        </authorList>
    </citation>
    <scope>NUCLEOTIDE SEQUENCE</scope>
    <source>
        <strain evidence="4">CCMP127</strain>
    </source>
</reference>
<feature type="region of interest" description="Disordered" evidence="1">
    <location>
        <begin position="36"/>
        <end position="109"/>
    </location>
</feature>
<dbReference type="AlphaFoldDB" id="A0A7S3KY32"/>
<feature type="compositionally biased region" description="Basic residues" evidence="1">
    <location>
        <begin position="42"/>
        <end position="57"/>
    </location>
</feature>
<sequence>MLVLALLLNAFILFCFSSSSSNAYVTLFAPSSHITGSLPAGTKKKNKSSHAGRRKPPSSRQIMVGLLGAVQNNDTSSSTTTRATRIPSLTATTTTTSDKKEKKKQLSSSARTVLPFLRVKWSSKQQSNQQKISSETTNRTEYETNTNKTTSISHGLPTRRVALSQSPPPPSSGNRTKNNATDTAILATNNNNSSNTTTNTIMNRTHTTPIPVAESILRSIYDQASESAKEMAVTWSGPVVEMPLWNTSQFFPTAIPGITTTTTTTGNQSLLAIADKKSTTTAVITVEDLERILQEKGFIRQSDVVEALQKASLDGTRATNAPLDSSTKPQKNLIEGMGQPVGDLLGGTAATAPMPPSKSTSSSQVAFPQPSVLSYRSLKWGVTAASFFTCTVLATSVLPSLWLMGGLVGSLYGYQTGKRLADGTVPDSFFPSFLIMFGRRITKSYLQVYDMVTALFFMYKTGQLSYSMWRKYADLDGRYKIQDKIDAWNAVFIEGKENFDRWEKENEVGRKVLATVRTIWLVEERSLKKKGLKRVRKRSRYRVIQVIYDGAYFTGRFVASLWRLISGGGTSLELSEFLRGIRLDISKAQIDTIGRRIGAVMAALVGVNIAGALYTLSPGFLMLLAIAAGLVWPTWFPELIDRCRRLAEETRARGRGENGQEEALSARGVDKSRYHYYVNRDGKKKYYRVTQTSRLRKRQKSEQKRFRWPWQKPEEPERRSFLDFLQSR</sequence>
<keyword evidence="2" id="KW-0472">Membrane</keyword>
<proteinExistence type="predicted"/>
<organism evidence="4">
    <name type="scientific">Amphora coffeiformis</name>
    <dbReference type="NCBI Taxonomy" id="265554"/>
    <lineage>
        <taxon>Eukaryota</taxon>
        <taxon>Sar</taxon>
        <taxon>Stramenopiles</taxon>
        <taxon>Ochrophyta</taxon>
        <taxon>Bacillariophyta</taxon>
        <taxon>Bacillariophyceae</taxon>
        <taxon>Bacillariophycidae</taxon>
        <taxon>Thalassiophysales</taxon>
        <taxon>Catenulaceae</taxon>
        <taxon>Amphora</taxon>
    </lineage>
</organism>